<sequence>MATLAAAAARQAVTLSRISSPKTPAQAAALIHRRGLAGAADHHGPPRINCWQDPMSPSKWKEEHKPLEAAH</sequence>
<name>A0A2K1WSE9_POPTR</name>
<protein>
    <submittedName>
        <fullName evidence="2">Uncharacterized protein</fullName>
    </submittedName>
</protein>
<dbReference type="ExpressionAtlas" id="A0A2K1WSE9">
    <property type="expression patterns" value="baseline"/>
</dbReference>
<dbReference type="EMBL" id="CM009308">
    <property type="protein sequence ID" value="PNS91453.1"/>
    <property type="molecule type" value="Genomic_DNA"/>
</dbReference>
<feature type="compositionally biased region" description="Basic and acidic residues" evidence="1">
    <location>
        <begin position="59"/>
        <end position="71"/>
    </location>
</feature>
<dbReference type="PANTHER" id="PTHR35292:SF3">
    <property type="entry name" value="EXPRESSED PROTEIN"/>
    <property type="match status" value="1"/>
</dbReference>
<evidence type="ECO:0000256" key="1">
    <source>
        <dbReference type="SAM" id="MobiDB-lite"/>
    </source>
</evidence>
<reference evidence="2 3" key="1">
    <citation type="journal article" date="2006" name="Science">
        <title>The genome of black cottonwood, Populus trichocarpa (Torr. &amp; Gray).</title>
        <authorList>
            <person name="Tuskan G.A."/>
            <person name="Difazio S."/>
            <person name="Jansson S."/>
            <person name="Bohlmann J."/>
            <person name="Grigoriev I."/>
            <person name="Hellsten U."/>
            <person name="Putnam N."/>
            <person name="Ralph S."/>
            <person name="Rombauts S."/>
            <person name="Salamov A."/>
            <person name="Schein J."/>
            <person name="Sterck L."/>
            <person name="Aerts A."/>
            <person name="Bhalerao R.R."/>
            <person name="Bhalerao R.P."/>
            <person name="Blaudez D."/>
            <person name="Boerjan W."/>
            <person name="Brun A."/>
            <person name="Brunner A."/>
            <person name="Busov V."/>
            <person name="Campbell M."/>
            <person name="Carlson J."/>
            <person name="Chalot M."/>
            <person name="Chapman J."/>
            <person name="Chen G.L."/>
            <person name="Cooper D."/>
            <person name="Coutinho P.M."/>
            <person name="Couturier J."/>
            <person name="Covert S."/>
            <person name="Cronk Q."/>
            <person name="Cunningham R."/>
            <person name="Davis J."/>
            <person name="Degroeve S."/>
            <person name="Dejardin A."/>
            <person name="Depamphilis C."/>
            <person name="Detter J."/>
            <person name="Dirks B."/>
            <person name="Dubchak I."/>
            <person name="Duplessis S."/>
            <person name="Ehlting J."/>
            <person name="Ellis B."/>
            <person name="Gendler K."/>
            <person name="Goodstein D."/>
            <person name="Gribskov M."/>
            <person name="Grimwood J."/>
            <person name="Groover A."/>
            <person name="Gunter L."/>
            <person name="Hamberger B."/>
            <person name="Heinze B."/>
            <person name="Helariutta Y."/>
            <person name="Henrissat B."/>
            <person name="Holligan D."/>
            <person name="Holt R."/>
            <person name="Huang W."/>
            <person name="Islam-Faridi N."/>
            <person name="Jones S."/>
            <person name="Jones-Rhoades M."/>
            <person name="Jorgensen R."/>
            <person name="Joshi C."/>
            <person name="Kangasjarvi J."/>
            <person name="Karlsson J."/>
            <person name="Kelleher C."/>
            <person name="Kirkpatrick R."/>
            <person name="Kirst M."/>
            <person name="Kohler A."/>
            <person name="Kalluri U."/>
            <person name="Larimer F."/>
            <person name="Leebens-Mack J."/>
            <person name="Leple J.C."/>
            <person name="Locascio P."/>
            <person name="Lou Y."/>
            <person name="Lucas S."/>
            <person name="Martin F."/>
            <person name="Montanini B."/>
            <person name="Napoli C."/>
            <person name="Nelson D.R."/>
            <person name="Nelson C."/>
            <person name="Nieminen K."/>
            <person name="Nilsson O."/>
            <person name="Pereda V."/>
            <person name="Peter G."/>
            <person name="Philippe R."/>
            <person name="Pilate G."/>
            <person name="Poliakov A."/>
            <person name="Razumovskaya J."/>
            <person name="Richardson P."/>
            <person name="Rinaldi C."/>
            <person name="Ritland K."/>
            <person name="Rouze P."/>
            <person name="Ryaboy D."/>
            <person name="Schmutz J."/>
            <person name="Schrader J."/>
            <person name="Segerman B."/>
            <person name="Shin H."/>
            <person name="Siddiqui A."/>
            <person name="Sterky F."/>
            <person name="Terry A."/>
            <person name="Tsai C.J."/>
            <person name="Uberbacher E."/>
            <person name="Unneberg P."/>
            <person name="Vahala J."/>
            <person name="Wall K."/>
            <person name="Wessler S."/>
            <person name="Yang G."/>
            <person name="Yin T."/>
            <person name="Douglas C."/>
            <person name="Marra M."/>
            <person name="Sandberg G."/>
            <person name="Van de Peer Y."/>
            <person name="Rokhsar D."/>
        </authorList>
    </citation>
    <scope>NUCLEOTIDE SEQUENCE [LARGE SCALE GENOMIC DNA]</scope>
    <source>
        <strain evidence="3">cv. Nisqually</strain>
    </source>
</reference>
<accession>A0A2K1WSE9</accession>
<dbReference type="PANTHER" id="PTHR35292">
    <property type="entry name" value="EXPRESSED PROTEIN"/>
    <property type="match status" value="1"/>
</dbReference>
<gene>
    <name evidence="2" type="ORF">POPTR_019G104900</name>
</gene>
<keyword evidence="3" id="KW-1185">Reference proteome</keyword>
<dbReference type="AlphaFoldDB" id="A0A2K1WSE9"/>
<proteinExistence type="predicted"/>
<feature type="region of interest" description="Disordered" evidence="1">
    <location>
        <begin position="36"/>
        <end position="71"/>
    </location>
</feature>
<evidence type="ECO:0000313" key="2">
    <source>
        <dbReference type="EMBL" id="PNS91453.1"/>
    </source>
</evidence>
<dbReference type="Proteomes" id="UP000006729">
    <property type="component" value="Chromosome 19"/>
</dbReference>
<organism evidence="2 3">
    <name type="scientific">Populus trichocarpa</name>
    <name type="common">Western balsam poplar</name>
    <name type="synonym">Populus balsamifera subsp. trichocarpa</name>
    <dbReference type="NCBI Taxonomy" id="3694"/>
    <lineage>
        <taxon>Eukaryota</taxon>
        <taxon>Viridiplantae</taxon>
        <taxon>Streptophyta</taxon>
        <taxon>Embryophyta</taxon>
        <taxon>Tracheophyta</taxon>
        <taxon>Spermatophyta</taxon>
        <taxon>Magnoliopsida</taxon>
        <taxon>eudicotyledons</taxon>
        <taxon>Gunneridae</taxon>
        <taxon>Pentapetalae</taxon>
        <taxon>rosids</taxon>
        <taxon>fabids</taxon>
        <taxon>Malpighiales</taxon>
        <taxon>Salicaceae</taxon>
        <taxon>Saliceae</taxon>
        <taxon>Populus</taxon>
    </lineage>
</organism>
<evidence type="ECO:0000313" key="3">
    <source>
        <dbReference type="Proteomes" id="UP000006729"/>
    </source>
</evidence>